<name>A0ABS5EWB8_9PROT</name>
<protein>
    <submittedName>
        <fullName evidence="1">Uncharacterized protein</fullName>
    </submittedName>
</protein>
<keyword evidence="2" id="KW-1185">Reference proteome</keyword>
<dbReference type="Proteomes" id="UP001196870">
    <property type="component" value="Unassembled WGS sequence"/>
</dbReference>
<dbReference type="RefSeq" id="WP_211852263.1">
    <property type="nucleotide sequence ID" value="NZ_JAAGBB010000009.1"/>
</dbReference>
<dbReference type="EMBL" id="JAAGBB010000009">
    <property type="protein sequence ID" value="MBR0664597.1"/>
    <property type="molecule type" value="Genomic_DNA"/>
</dbReference>
<comment type="caution">
    <text evidence="1">The sequence shown here is derived from an EMBL/GenBank/DDBJ whole genome shotgun (WGS) entry which is preliminary data.</text>
</comment>
<proteinExistence type="predicted"/>
<reference evidence="2" key="1">
    <citation type="journal article" date="2021" name="Syst. Appl. Microbiol.">
        <title>Roseomonas hellenica sp. nov., isolated from roots of wild-growing Alkanna tinctoria.</title>
        <authorList>
            <person name="Rat A."/>
            <person name="Naranjo H.D."/>
            <person name="Lebbe L."/>
            <person name="Cnockaert M."/>
            <person name="Krigas N."/>
            <person name="Grigoriadou K."/>
            <person name="Maloupa E."/>
            <person name="Willems A."/>
        </authorList>
    </citation>
    <scope>NUCLEOTIDE SEQUENCE [LARGE SCALE GENOMIC DNA]</scope>
    <source>
        <strain evidence="2">LMG 31523</strain>
    </source>
</reference>
<evidence type="ECO:0000313" key="1">
    <source>
        <dbReference type="EMBL" id="MBR0664597.1"/>
    </source>
</evidence>
<organism evidence="1 2">
    <name type="scientific">Plastoroseomonas hellenica</name>
    <dbReference type="NCBI Taxonomy" id="2687306"/>
    <lineage>
        <taxon>Bacteria</taxon>
        <taxon>Pseudomonadati</taxon>
        <taxon>Pseudomonadota</taxon>
        <taxon>Alphaproteobacteria</taxon>
        <taxon>Acetobacterales</taxon>
        <taxon>Acetobacteraceae</taxon>
        <taxon>Plastoroseomonas</taxon>
    </lineage>
</organism>
<evidence type="ECO:0000313" key="2">
    <source>
        <dbReference type="Proteomes" id="UP001196870"/>
    </source>
</evidence>
<gene>
    <name evidence="1" type="ORF">GXW71_09555</name>
</gene>
<accession>A0ABS5EWB8</accession>
<sequence>MSIDIVDYPTYDTDYLPHVIARCLDKANRYQVPHRFTLNGAVVVVSPGQSAHAVDEEVQRQWQAAKHAPPADAA</sequence>